<gene>
    <name evidence="3" type="primary">LOC118767617</name>
</gene>
<keyword evidence="2" id="KW-1185">Reference proteome</keyword>
<sequence>MTNLQNWQTKNPVSNFTSSQAETGTDVPLDNPESSTRFADCGVDQNKEELEIASKTEKQMKRLVSEHKKSSLIFQQPDEDNGRNQGKEQSFYGKPESQSSSPPTPLPLVMKKSTTRPKTAHGRRSRCSAATSRDKCLVSPQLMPLPSL</sequence>
<reference evidence="3" key="1">
    <citation type="submission" date="2025-08" db="UniProtKB">
        <authorList>
            <consortium name="RefSeq"/>
        </authorList>
    </citation>
    <scope>IDENTIFICATION</scope>
</reference>
<dbReference type="RefSeq" id="XP_036368368.1">
    <property type="nucleotide sequence ID" value="XM_036512475.1"/>
</dbReference>
<accession>A0A7E6FL67</accession>
<proteinExistence type="predicted"/>
<feature type="region of interest" description="Disordered" evidence="1">
    <location>
        <begin position="1"/>
        <end position="148"/>
    </location>
</feature>
<feature type="compositionally biased region" description="Basic residues" evidence="1">
    <location>
        <begin position="113"/>
        <end position="126"/>
    </location>
</feature>
<evidence type="ECO:0000256" key="1">
    <source>
        <dbReference type="SAM" id="MobiDB-lite"/>
    </source>
</evidence>
<dbReference type="AlphaFoldDB" id="A0A7E6FL67"/>
<name>A0A7E6FL67_9MOLL</name>
<dbReference type="KEGG" id="osn:118767617"/>
<protein>
    <submittedName>
        <fullName evidence="3">Uncharacterized protein LOC118767617</fullName>
    </submittedName>
</protein>
<evidence type="ECO:0000313" key="2">
    <source>
        <dbReference type="Proteomes" id="UP000515154"/>
    </source>
</evidence>
<evidence type="ECO:0000313" key="3">
    <source>
        <dbReference type="RefSeq" id="XP_036368368.1"/>
    </source>
</evidence>
<feature type="compositionally biased region" description="Polar residues" evidence="1">
    <location>
        <begin position="1"/>
        <end position="23"/>
    </location>
</feature>
<dbReference type="Proteomes" id="UP000515154">
    <property type="component" value="Linkage group LG23"/>
</dbReference>
<organism evidence="2 3">
    <name type="scientific">Octopus sinensis</name>
    <name type="common">East Asian common octopus</name>
    <dbReference type="NCBI Taxonomy" id="2607531"/>
    <lineage>
        <taxon>Eukaryota</taxon>
        <taxon>Metazoa</taxon>
        <taxon>Spiralia</taxon>
        <taxon>Lophotrochozoa</taxon>
        <taxon>Mollusca</taxon>
        <taxon>Cephalopoda</taxon>
        <taxon>Coleoidea</taxon>
        <taxon>Octopodiformes</taxon>
        <taxon>Octopoda</taxon>
        <taxon>Incirrata</taxon>
        <taxon>Octopodidae</taxon>
        <taxon>Octopus</taxon>
    </lineage>
</organism>
<feature type="compositionally biased region" description="Basic and acidic residues" evidence="1">
    <location>
        <begin position="45"/>
        <end position="69"/>
    </location>
</feature>